<dbReference type="GO" id="GO:0005886">
    <property type="term" value="C:plasma membrane"/>
    <property type="evidence" value="ECO:0007669"/>
    <property type="project" value="UniProtKB-SubCell"/>
</dbReference>
<dbReference type="Pfam" id="PF00990">
    <property type="entry name" value="GGDEF"/>
    <property type="match status" value="1"/>
</dbReference>
<organism evidence="6 7">
    <name type="scientific">Pseudomonas fluorescens</name>
    <dbReference type="NCBI Taxonomy" id="294"/>
    <lineage>
        <taxon>Bacteria</taxon>
        <taxon>Pseudomonadati</taxon>
        <taxon>Pseudomonadota</taxon>
        <taxon>Gammaproteobacteria</taxon>
        <taxon>Pseudomonadales</taxon>
        <taxon>Pseudomonadaceae</taxon>
        <taxon>Pseudomonas</taxon>
    </lineage>
</organism>
<reference evidence="6 7" key="1">
    <citation type="submission" date="2016-10" db="EMBL/GenBank/DDBJ databases">
        <title>Comparative genome analysis of multiple Pseudomonas spp. focuses on biocontrol and plant growth promoting traits.</title>
        <authorList>
            <person name="Tao X.-Y."/>
            <person name="Taylor C.G."/>
        </authorList>
    </citation>
    <scope>NUCLEOTIDE SEQUENCE [LARGE SCALE GENOMIC DNA]</scope>
    <source>
        <strain evidence="6 7">24D3</strain>
    </source>
</reference>
<dbReference type="PANTHER" id="PTHR45138:SF9">
    <property type="entry name" value="DIGUANYLATE CYCLASE DGCM-RELATED"/>
    <property type="match status" value="1"/>
</dbReference>
<dbReference type="SUPFAM" id="SSF55073">
    <property type="entry name" value="Nucleotide cyclase"/>
    <property type="match status" value="1"/>
</dbReference>
<name>A0A423LFS0_PSEFL</name>
<protein>
    <recommendedName>
        <fullName evidence="3">diguanylate cyclase</fullName>
        <ecNumber evidence="3">2.7.7.65</ecNumber>
    </recommendedName>
</protein>
<dbReference type="Gene3D" id="3.30.70.270">
    <property type="match status" value="1"/>
</dbReference>
<comment type="caution">
    <text evidence="6">The sequence shown here is derived from an EMBL/GenBank/DDBJ whole genome shotgun (WGS) entry which is preliminary data.</text>
</comment>
<dbReference type="SMART" id="SM00267">
    <property type="entry name" value="GGDEF"/>
    <property type="match status" value="1"/>
</dbReference>
<dbReference type="InterPro" id="IPR000160">
    <property type="entry name" value="GGDEF_dom"/>
</dbReference>
<dbReference type="AlphaFoldDB" id="A0A423LFS0"/>
<gene>
    <name evidence="6" type="ORF">BK671_14365</name>
</gene>
<dbReference type="EC" id="2.7.7.65" evidence="3"/>
<evidence type="ECO:0000313" key="7">
    <source>
        <dbReference type="Proteomes" id="UP000285757"/>
    </source>
</evidence>
<dbReference type="InterPro" id="IPR050469">
    <property type="entry name" value="Diguanylate_Cyclase"/>
</dbReference>
<evidence type="ECO:0000256" key="2">
    <source>
        <dbReference type="ARBA" id="ARBA00004533"/>
    </source>
</evidence>
<comment type="cofactor">
    <cofactor evidence="1">
        <name>Mg(2+)</name>
        <dbReference type="ChEBI" id="CHEBI:18420"/>
    </cofactor>
</comment>
<dbReference type="PANTHER" id="PTHR45138">
    <property type="entry name" value="REGULATORY COMPONENTS OF SENSORY TRANSDUCTION SYSTEM"/>
    <property type="match status" value="1"/>
</dbReference>
<evidence type="ECO:0000256" key="3">
    <source>
        <dbReference type="ARBA" id="ARBA00012528"/>
    </source>
</evidence>
<evidence type="ECO:0000256" key="1">
    <source>
        <dbReference type="ARBA" id="ARBA00001946"/>
    </source>
</evidence>
<evidence type="ECO:0000259" key="5">
    <source>
        <dbReference type="PROSITE" id="PS50887"/>
    </source>
</evidence>
<evidence type="ECO:0000313" key="6">
    <source>
        <dbReference type="EMBL" id="RON67160.1"/>
    </source>
</evidence>
<dbReference type="PROSITE" id="PS50887">
    <property type="entry name" value="GGDEF"/>
    <property type="match status" value="1"/>
</dbReference>
<dbReference type="InterPro" id="IPR043128">
    <property type="entry name" value="Rev_trsase/Diguanyl_cyclase"/>
</dbReference>
<dbReference type="InterPro" id="IPR029787">
    <property type="entry name" value="Nucleotide_cyclase"/>
</dbReference>
<sequence>MFEIALELQQLDLAANHAPAYNTQADQYAALKLHIDALLNTLIPPNSLHHRSTTALFNLPDTQASIEFIKEQLTRWSHELASTESRIRVPEEITASTVELEKRARQIVIDIHLAMSLKRDDERKALYNRHMQLRWMLISLLFGGTFVVAKLTLDRHLNERLSRNLSLLNKKLEMRVSRRTQQLVEGRALLLFILDACPNATALVQADSGKVHFINREFLEQLNKGPHIDSLQIQDLLMDTDERSRFMNELELYGRVDNWETKINAPIPYWSSLSVKLVEVEGQLSYLLWAFNISKHKELLTLLEIQASTDVLTALYNRRAFYERSKKILESCRRYGHLCSVLMLDIDNFKQINDLYGHAIGDDAIRMVGQVLKSDLREIDVIGRVGGEEFAVILPHTLSNEAWETAERLRCAIENSFIECATGKLRLTVSIGVTSLTPQGNQTIENLISIADKALYRAKKSGRNRVEAEKHEHT</sequence>
<dbReference type="FunFam" id="3.30.70.270:FF:000001">
    <property type="entry name" value="Diguanylate cyclase domain protein"/>
    <property type="match status" value="1"/>
</dbReference>
<dbReference type="NCBIfam" id="TIGR00254">
    <property type="entry name" value="GGDEF"/>
    <property type="match status" value="1"/>
</dbReference>
<dbReference type="EMBL" id="MOBU01000010">
    <property type="protein sequence ID" value="RON67160.1"/>
    <property type="molecule type" value="Genomic_DNA"/>
</dbReference>
<dbReference type="GO" id="GO:0052621">
    <property type="term" value="F:diguanylate cyclase activity"/>
    <property type="evidence" value="ECO:0007669"/>
    <property type="project" value="UniProtKB-EC"/>
</dbReference>
<evidence type="ECO:0000256" key="4">
    <source>
        <dbReference type="ARBA" id="ARBA00034247"/>
    </source>
</evidence>
<comment type="subcellular location">
    <subcellularLocation>
        <location evidence="2">Cell inner membrane</location>
    </subcellularLocation>
</comment>
<dbReference type="CDD" id="cd01949">
    <property type="entry name" value="GGDEF"/>
    <property type="match status" value="1"/>
</dbReference>
<comment type="catalytic activity">
    <reaction evidence="4">
        <text>2 GTP = 3',3'-c-di-GMP + 2 diphosphate</text>
        <dbReference type="Rhea" id="RHEA:24898"/>
        <dbReference type="ChEBI" id="CHEBI:33019"/>
        <dbReference type="ChEBI" id="CHEBI:37565"/>
        <dbReference type="ChEBI" id="CHEBI:58805"/>
        <dbReference type="EC" id="2.7.7.65"/>
    </reaction>
</comment>
<dbReference type="Proteomes" id="UP000285757">
    <property type="component" value="Unassembled WGS sequence"/>
</dbReference>
<accession>A0A423LFS0</accession>
<feature type="domain" description="GGDEF" evidence="5">
    <location>
        <begin position="337"/>
        <end position="471"/>
    </location>
</feature>
<proteinExistence type="predicted"/>